<dbReference type="InterPro" id="IPR013525">
    <property type="entry name" value="ABC2_TM"/>
</dbReference>
<name>A0A8C4QTP5_EPTBU</name>
<keyword evidence="6 7" id="KW-0472">Membrane</keyword>
<comment type="subcellular location">
    <subcellularLocation>
        <location evidence="1">Cell membrane</location>
        <topology evidence="1">Multi-pass membrane protein</topology>
    </subcellularLocation>
</comment>
<dbReference type="GO" id="GO:0140359">
    <property type="term" value="F:ABC-type transporter activity"/>
    <property type="evidence" value="ECO:0007669"/>
    <property type="project" value="InterPro"/>
</dbReference>
<dbReference type="GO" id="GO:0015562">
    <property type="term" value="F:efflux transmembrane transporter activity"/>
    <property type="evidence" value="ECO:0007669"/>
    <property type="project" value="TreeGrafter"/>
</dbReference>
<proteinExistence type="predicted"/>
<dbReference type="PANTHER" id="PTHR48041:SF92">
    <property type="entry name" value="BROAD SUBSTRATE SPECIFICITY ATP-BINDING CASSETTE TRANSPORTER ABCG2"/>
    <property type="match status" value="1"/>
</dbReference>
<evidence type="ECO:0000313" key="10">
    <source>
        <dbReference type="Ensembl" id="ENSEBUP00000020451.1"/>
    </source>
</evidence>
<evidence type="ECO:0000256" key="2">
    <source>
        <dbReference type="ARBA" id="ARBA00022448"/>
    </source>
</evidence>
<dbReference type="Proteomes" id="UP000694388">
    <property type="component" value="Unplaced"/>
</dbReference>
<dbReference type="PANTHER" id="PTHR48041">
    <property type="entry name" value="ABC TRANSPORTER G FAMILY MEMBER 28"/>
    <property type="match status" value="1"/>
</dbReference>
<evidence type="ECO:0000256" key="5">
    <source>
        <dbReference type="ARBA" id="ARBA00022989"/>
    </source>
</evidence>
<reference evidence="10" key="1">
    <citation type="submission" date="2025-08" db="UniProtKB">
        <authorList>
            <consortium name="Ensembl"/>
        </authorList>
    </citation>
    <scope>IDENTIFICATION</scope>
</reference>
<keyword evidence="4 7" id="KW-0812">Transmembrane</keyword>
<protein>
    <recommendedName>
        <fullName evidence="9">ABC-2 type transporter transmembrane domain-containing protein</fullName>
    </recommendedName>
</protein>
<keyword evidence="8" id="KW-0732">Signal</keyword>
<evidence type="ECO:0000313" key="11">
    <source>
        <dbReference type="Proteomes" id="UP000694388"/>
    </source>
</evidence>
<sequence>HVLWQKILIVCFLLCVQIDPGYECEAHNNPADFFLDVVNGDSTALNNTLENVVESHKGLGIVEQLAKQYSHSTFAKETTDQLERIEQTRIKKGHKKRLPTLKSNSSTASSFFTQMSCLLKRTFLNLVRSPQASVAQLLVTLILGLIVGAIFFDISDDVSGIQNRVGAMFFLTTNQCFGSLSAVDLFIQEKKIFV</sequence>
<evidence type="ECO:0000259" key="9">
    <source>
        <dbReference type="Pfam" id="PF01061"/>
    </source>
</evidence>
<dbReference type="Ensembl" id="ENSEBUT00000021027.1">
    <property type="protein sequence ID" value="ENSEBUP00000020451.1"/>
    <property type="gene ID" value="ENSEBUG00000012676.1"/>
</dbReference>
<reference evidence="10" key="2">
    <citation type="submission" date="2025-09" db="UniProtKB">
        <authorList>
            <consortium name="Ensembl"/>
        </authorList>
    </citation>
    <scope>IDENTIFICATION</scope>
</reference>
<dbReference type="GeneTree" id="ENSGT00940000162658"/>
<dbReference type="InterPro" id="IPR050352">
    <property type="entry name" value="ABCG_transporters"/>
</dbReference>
<keyword evidence="3" id="KW-1003">Cell membrane</keyword>
<dbReference type="GO" id="GO:0005886">
    <property type="term" value="C:plasma membrane"/>
    <property type="evidence" value="ECO:0007669"/>
    <property type="project" value="UniProtKB-SubCell"/>
</dbReference>
<organism evidence="10 11">
    <name type="scientific">Eptatretus burgeri</name>
    <name type="common">Inshore hagfish</name>
    <dbReference type="NCBI Taxonomy" id="7764"/>
    <lineage>
        <taxon>Eukaryota</taxon>
        <taxon>Metazoa</taxon>
        <taxon>Chordata</taxon>
        <taxon>Craniata</taxon>
        <taxon>Vertebrata</taxon>
        <taxon>Cyclostomata</taxon>
        <taxon>Myxini</taxon>
        <taxon>Myxiniformes</taxon>
        <taxon>Myxinidae</taxon>
        <taxon>Eptatretinae</taxon>
        <taxon>Eptatretus</taxon>
    </lineage>
</organism>
<feature type="domain" description="ABC-2 type transporter transmembrane" evidence="9">
    <location>
        <begin position="113"/>
        <end position="193"/>
    </location>
</feature>
<evidence type="ECO:0000256" key="6">
    <source>
        <dbReference type="ARBA" id="ARBA00023136"/>
    </source>
</evidence>
<keyword evidence="2" id="KW-0813">Transport</keyword>
<evidence type="ECO:0000256" key="7">
    <source>
        <dbReference type="SAM" id="Phobius"/>
    </source>
</evidence>
<keyword evidence="11" id="KW-1185">Reference proteome</keyword>
<evidence type="ECO:0000256" key="1">
    <source>
        <dbReference type="ARBA" id="ARBA00004651"/>
    </source>
</evidence>
<accession>A0A8C4QTP5</accession>
<evidence type="ECO:0000256" key="8">
    <source>
        <dbReference type="SAM" id="SignalP"/>
    </source>
</evidence>
<feature type="transmembrane region" description="Helical" evidence="7">
    <location>
        <begin position="166"/>
        <end position="187"/>
    </location>
</feature>
<dbReference type="GO" id="GO:0032217">
    <property type="term" value="F:riboflavin transmembrane transporter activity"/>
    <property type="evidence" value="ECO:0007669"/>
    <property type="project" value="TreeGrafter"/>
</dbReference>
<dbReference type="Pfam" id="PF01061">
    <property type="entry name" value="ABC2_membrane"/>
    <property type="match status" value="1"/>
</dbReference>
<feature type="transmembrane region" description="Helical" evidence="7">
    <location>
        <begin position="134"/>
        <end position="154"/>
    </location>
</feature>
<evidence type="ECO:0000256" key="3">
    <source>
        <dbReference type="ARBA" id="ARBA00022475"/>
    </source>
</evidence>
<evidence type="ECO:0000256" key="4">
    <source>
        <dbReference type="ARBA" id="ARBA00022692"/>
    </source>
</evidence>
<dbReference type="AlphaFoldDB" id="A0A8C4QTP5"/>
<feature type="signal peptide" evidence="8">
    <location>
        <begin position="1"/>
        <end position="18"/>
    </location>
</feature>
<keyword evidence="5 7" id="KW-1133">Transmembrane helix</keyword>
<feature type="chain" id="PRO_5034382278" description="ABC-2 type transporter transmembrane domain-containing protein" evidence="8">
    <location>
        <begin position="19"/>
        <end position="194"/>
    </location>
</feature>